<dbReference type="PANTHER" id="PTHR32322">
    <property type="entry name" value="INNER MEMBRANE TRANSPORTER"/>
    <property type="match status" value="1"/>
</dbReference>
<protein>
    <recommendedName>
        <fullName evidence="7">EamA domain-containing protein</fullName>
    </recommendedName>
</protein>
<comment type="similarity">
    <text evidence="2">Belongs to the EamA transporter family.</text>
</comment>
<dbReference type="eggNOG" id="COG0697">
    <property type="taxonomic scope" value="Bacteria"/>
</dbReference>
<dbReference type="RefSeq" id="WP_007194607.1">
    <property type="nucleotide sequence ID" value="NZ_AFWV01000013.1"/>
</dbReference>
<evidence type="ECO:0000256" key="6">
    <source>
        <dbReference type="SAM" id="Phobius"/>
    </source>
</evidence>
<feature type="transmembrane region" description="Helical" evidence="6">
    <location>
        <begin position="42"/>
        <end position="60"/>
    </location>
</feature>
<dbReference type="Pfam" id="PF00892">
    <property type="entry name" value="EamA"/>
    <property type="match status" value="2"/>
</dbReference>
<feature type="transmembrane region" description="Helical" evidence="6">
    <location>
        <begin position="103"/>
        <end position="122"/>
    </location>
</feature>
<dbReference type="Proteomes" id="UP000005459">
    <property type="component" value="Unassembled WGS sequence"/>
</dbReference>
<comment type="subcellular location">
    <subcellularLocation>
        <location evidence="1">Membrane</location>
        <topology evidence="1">Multi-pass membrane protein</topology>
    </subcellularLocation>
</comment>
<keyword evidence="4 6" id="KW-1133">Transmembrane helix</keyword>
<dbReference type="AlphaFoldDB" id="F9UFN2"/>
<gene>
    <name evidence="8" type="ORF">ThimaDRAFT_3735</name>
</gene>
<proteinExistence type="inferred from homology"/>
<accession>F9UFN2</accession>
<feature type="transmembrane region" description="Helical" evidence="6">
    <location>
        <begin position="252"/>
        <end position="271"/>
    </location>
</feature>
<evidence type="ECO:0000313" key="9">
    <source>
        <dbReference type="Proteomes" id="UP000005459"/>
    </source>
</evidence>
<reference evidence="8 9" key="1">
    <citation type="submission" date="2011-06" db="EMBL/GenBank/DDBJ databases">
        <title>The draft genome of Thiocapsa marina 5811.</title>
        <authorList>
            <consortium name="US DOE Joint Genome Institute (JGI-PGF)"/>
            <person name="Lucas S."/>
            <person name="Han J."/>
            <person name="Cheng J.-F."/>
            <person name="Goodwin L."/>
            <person name="Pitluck S."/>
            <person name="Peters L."/>
            <person name="Land M.L."/>
            <person name="Hauser L."/>
            <person name="Vogl K."/>
            <person name="Liu Z."/>
            <person name="Imhoff J."/>
            <person name="Thiel V."/>
            <person name="Frigaard N.-U."/>
            <person name="Bryant D."/>
            <person name="Woyke T.J."/>
        </authorList>
    </citation>
    <scope>NUCLEOTIDE SEQUENCE [LARGE SCALE GENOMIC DNA]</scope>
    <source>
        <strain evidence="8 9">5811</strain>
    </source>
</reference>
<feature type="transmembrane region" description="Helical" evidence="6">
    <location>
        <begin position="219"/>
        <end position="240"/>
    </location>
</feature>
<feature type="transmembrane region" description="Helical" evidence="6">
    <location>
        <begin position="72"/>
        <end position="91"/>
    </location>
</feature>
<organism evidence="8 9">
    <name type="scientific">Thiocapsa marina 5811</name>
    <dbReference type="NCBI Taxonomy" id="768671"/>
    <lineage>
        <taxon>Bacteria</taxon>
        <taxon>Pseudomonadati</taxon>
        <taxon>Pseudomonadota</taxon>
        <taxon>Gammaproteobacteria</taxon>
        <taxon>Chromatiales</taxon>
        <taxon>Chromatiaceae</taxon>
        <taxon>Thiocapsa</taxon>
    </lineage>
</organism>
<dbReference type="GO" id="GO:0016020">
    <property type="term" value="C:membrane"/>
    <property type="evidence" value="ECO:0007669"/>
    <property type="project" value="UniProtKB-SubCell"/>
</dbReference>
<dbReference type="SUPFAM" id="SSF103481">
    <property type="entry name" value="Multidrug resistance efflux transporter EmrE"/>
    <property type="match status" value="2"/>
</dbReference>
<feature type="domain" description="EamA" evidence="7">
    <location>
        <begin position="12"/>
        <end position="143"/>
    </location>
</feature>
<evidence type="ECO:0000256" key="1">
    <source>
        <dbReference type="ARBA" id="ARBA00004141"/>
    </source>
</evidence>
<evidence type="ECO:0000256" key="5">
    <source>
        <dbReference type="ARBA" id="ARBA00023136"/>
    </source>
</evidence>
<feature type="transmembrane region" description="Helical" evidence="6">
    <location>
        <begin position="277"/>
        <end position="296"/>
    </location>
</feature>
<feature type="transmembrane region" description="Helical" evidence="6">
    <location>
        <begin position="161"/>
        <end position="177"/>
    </location>
</feature>
<feature type="transmembrane region" description="Helical" evidence="6">
    <location>
        <begin position="129"/>
        <end position="149"/>
    </location>
</feature>
<dbReference type="InterPro" id="IPR050638">
    <property type="entry name" value="AA-Vitamin_Transporters"/>
</dbReference>
<sequence length="310" mass="33928">MTALGRLIPIGFLAALPPLFWAGNFVLARALRADIPPIALSFWRWAIALLVLLPFAYSGLWRQRALLRRHWAVLTLFALLGVTGYNTFAYLGLQHTTATNGVLLTSVTPVVIIGLSVVLFRAPLRITQVIGVLLSLAGVVVIAIEGRFRLFGELQLNQGDLWILAASLDWALYSVFLRWRPAELEPKTFLAAIIAIGLIPLSGLYIWDLASGHRFEPNATNLAAIGYVAVFPSVLAYVFWNRAVTELGPNRTGQYMHLIPVFGAGLAVLLLGERLHAYHLIGGLMVGAGIALANGIRLRKSDGRADRHVR</sequence>
<keyword evidence="3 6" id="KW-0812">Transmembrane</keyword>
<evidence type="ECO:0000313" key="8">
    <source>
        <dbReference type="EMBL" id="EGV16906.1"/>
    </source>
</evidence>
<dbReference type="EMBL" id="AFWV01000013">
    <property type="protein sequence ID" value="EGV16906.1"/>
    <property type="molecule type" value="Genomic_DNA"/>
</dbReference>
<keyword evidence="9" id="KW-1185">Reference proteome</keyword>
<feature type="domain" description="EamA" evidence="7">
    <location>
        <begin position="159"/>
        <end position="294"/>
    </location>
</feature>
<dbReference type="InterPro" id="IPR000620">
    <property type="entry name" value="EamA_dom"/>
</dbReference>
<dbReference type="InterPro" id="IPR037185">
    <property type="entry name" value="EmrE-like"/>
</dbReference>
<keyword evidence="5 6" id="KW-0472">Membrane</keyword>
<evidence type="ECO:0000256" key="2">
    <source>
        <dbReference type="ARBA" id="ARBA00007362"/>
    </source>
</evidence>
<feature type="transmembrane region" description="Helical" evidence="6">
    <location>
        <begin position="189"/>
        <end position="207"/>
    </location>
</feature>
<dbReference type="OrthoDB" id="4167046at2"/>
<evidence type="ECO:0000256" key="4">
    <source>
        <dbReference type="ARBA" id="ARBA00022989"/>
    </source>
</evidence>
<name>F9UFN2_9GAMM</name>
<evidence type="ECO:0000256" key="3">
    <source>
        <dbReference type="ARBA" id="ARBA00022692"/>
    </source>
</evidence>
<evidence type="ECO:0000259" key="7">
    <source>
        <dbReference type="Pfam" id="PF00892"/>
    </source>
</evidence>
<dbReference type="PANTHER" id="PTHR32322:SF2">
    <property type="entry name" value="EAMA DOMAIN-CONTAINING PROTEIN"/>
    <property type="match status" value="1"/>
</dbReference>